<dbReference type="EMBL" id="CP036434">
    <property type="protein sequence ID" value="QDV04527.1"/>
    <property type="molecule type" value="Genomic_DNA"/>
</dbReference>
<name>A0A518EKA9_9BACT</name>
<organism evidence="2 3">
    <name type="scientific">Saltatorellus ferox</name>
    <dbReference type="NCBI Taxonomy" id="2528018"/>
    <lineage>
        <taxon>Bacteria</taxon>
        <taxon>Pseudomonadati</taxon>
        <taxon>Planctomycetota</taxon>
        <taxon>Planctomycetia</taxon>
        <taxon>Planctomycetia incertae sedis</taxon>
        <taxon>Saltatorellus</taxon>
    </lineage>
</organism>
<evidence type="ECO:0000313" key="3">
    <source>
        <dbReference type="Proteomes" id="UP000320390"/>
    </source>
</evidence>
<feature type="compositionally biased region" description="Basic and acidic residues" evidence="1">
    <location>
        <begin position="51"/>
        <end position="63"/>
    </location>
</feature>
<reference evidence="2 3" key="1">
    <citation type="submission" date="2019-02" db="EMBL/GenBank/DDBJ databases">
        <title>Deep-cultivation of Planctomycetes and their phenomic and genomic characterization uncovers novel biology.</title>
        <authorList>
            <person name="Wiegand S."/>
            <person name="Jogler M."/>
            <person name="Boedeker C."/>
            <person name="Pinto D."/>
            <person name="Vollmers J."/>
            <person name="Rivas-Marin E."/>
            <person name="Kohn T."/>
            <person name="Peeters S.H."/>
            <person name="Heuer A."/>
            <person name="Rast P."/>
            <person name="Oberbeckmann S."/>
            <person name="Bunk B."/>
            <person name="Jeske O."/>
            <person name="Meyerdierks A."/>
            <person name="Storesund J.E."/>
            <person name="Kallscheuer N."/>
            <person name="Luecker S."/>
            <person name="Lage O.M."/>
            <person name="Pohl T."/>
            <person name="Merkel B.J."/>
            <person name="Hornburger P."/>
            <person name="Mueller R.-W."/>
            <person name="Bruemmer F."/>
            <person name="Labrenz M."/>
            <person name="Spormann A.M."/>
            <person name="Op den Camp H."/>
            <person name="Overmann J."/>
            <person name="Amann R."/>
            <person name="Jetten M.S.M."/>
            <person name="Mascher T."/>
            <person name="Medema M.H."/>
            <person name="Devos D.P."/>
            <person name="Kaster A.-K."/>
            <person name="Ovreas L."/>
            <person name="Rohde M."/>
            <person name="Galperin M.Y."/>
            <person name="Jogler C."/>
        </authorList>
    </citation>
    <scope>NUCLEOTIDE SEQUENCE [LARGE SCALE GENOMIC DNA]</scope>
    <source>
        <strain evidence="2 3">Poly30</strain>
    </source>
</reference>
<evidence type="ECO:0000256" key="1">
    <source>
        <dbReference type="SAM" id="MobiDB-lite"/>
    </source>
</evidence>
<dbReference type="Proteomes" id="UP000320390">
    <property type="component" value="Chromosome"/>
</dbReference>
<gene>
    <name evidence="2" type="ORF">Poly30_00180</name>
</gene>
<keyword evidence="3" id="KW-1185">Reference proteome</keyword>
<sequence length="166" mass="18148">MVPVFAAIGLLVVGALVVAVMQNKKKNEEAAAAAQAAERAVVKEQTSNPFADRDNDPKARDGSKIGTQNTAPEGLAETKLWVDAKVLGDAGIALVKEATAALNQGDEETYRTKGIEARDKLDEALLQTGDWIIDLLANHPNDRQVDRLSRERGRWQDHIKKVRKIQ</sequence>
<proteinExistence type="predicted"/>
<accession>A0A518EKA9</accession>
<dbReference type="RefSeq" id="WP_145193972.1">
    <property type="nucleotide sequence ID" value="NZ_CP036434.1"/>
</dbReference>
<evidence type="ECO:0000313" key="2">
    <source>
        <dbReference type="EMBL" id="QDV04527.1"/>
    </source>
</evidence>
<dbReference type="AlphaFoldDB" id="A0A518EKA9"/>
<feature type="region of interest" description="Disordered" evidence="1">
    <location>
        <begin position="42"/>
        <end position="70"/>
    </location>
</feature>
<protein>
    <submittedName>
        <fullName evidence="2">Uncharacterized protein</fullName>
    </submittedName>
</protein>